<proteinExistence type="predicted"/>
<keyword evidence="2" id="KW-1185">Reference proteome</keyword>
<evidence type="ECO:0000313" key="2">
    <source>
        <dbReference type="Proteomes" id="UP001224392"/>
    </source>
</evidence>
<dbReference type="EMBL" id="BSYJ01000001">
    <property type="protein sequence ID" value="GMG85774.1"/>
    <property type="molecule type" value="Genomic_DNA"/>
</dbReference>
<organism evidence="1 2">
    <name type="scientific">Biformimicrobium ophioploci</name>
    <dbReference type="NCBI Taxonomy" id="3036711"/>
    <lineage>
        <taxon>Bacteria</taxon>
        <taxon>Pseudomonadati</taxon>
        <taxon>Pseudomonadota</taxon>
        <taxon>Gammaproteobacteria</taxon>
        <taxon>Cellvibrionales</taxon>
        <taxon>Microbulbiferaceae</taxon>
        <taxon>Biformimicrobium</taxon>
    </lineage>
</organism>
<gene>
    <name evidence="1" type="ORF">MNKW57_00950</name>
</gene>
<evidence type="ECO:0000313" key="1">
    <source>
        <dbReference type="EMBL" id="GMG85774.1"/>
    </source>
</evidence>
<dbReference type="Proteomes" id="UP001224392">
    <property type="component" value="Unassembled WGS sequence"/>
</dbReference>
<protein>
    <submittedName>
        <fullName evidence="1">Uncharacterized protein</fullName>
    </submittedName>
</protein>
<dbReference type="RefSeq" id="WP_285762304.1">
    <property type="nucleotide sequence ID" value="NZ_BSYJ01000001.1"/>
</dbReference>
<accession>A0ABQ6LUL1</accession>
<reference evidence="1 2" key="1">
    <citation type="submission" date="2023-04" db="EMBL/GenBank/DDBJ databases">
        <title>Marinobulbifer ophiurae gen. nov., sp. Nov., isolate from tissue of brittle star Ophioplocus japonicus.</title>
        <authorList>
            <person name="Kawano K."/>
            <person name="Sawayama S."/>
            <person name="Nakagawa S."/>
        </authorList>
    </citation>
    <scope>NUCLEOTIDE SEQUENCE [LARGE SCALE GENOMIC DNA]</scope>
    <source>
        <strain evidence="1 2">NKW57</strain>
    </source>
</reference>
<comment type="caution">
    <text evidence="1">The sequence shown here is derived from an EMBL/GenBank/DDBJ whole genome shotgun (WGS) entry which is preliminary data.</text>
</comment>
<sequence>MDVFNRIQDGDLALTESEAKLVRNITRDAPTLVAFNNGKASDVFDIMARHNAIAESSGEDFHHTQVMVEMELWMLNLPDTTQILFTSYCSTHEVLHVQAEINPYNRIDLYGLLTDYIVYSIQFGGDQPPEKAEVIRFPVH</sequence>
<name>A0ABQ6LUL1_9GAMM</name>